<keyword evidence="3" id="KW-1185">Reference proteome</keyword>
<dbReference type="OrthoDB" id="3239894at2759"/>
<evidence type="ECO:0000313" key="2">
    <source>
        <dbReference type="EMBL" id="RXW14412.1"/>
    </source>
</evidence>
<evidence type="ECO:0000256" key="1">
    <source>
        <dbReference type="SAM" id="MobiDB-lite"/>
    </source>
</evidence>
<accession>A0A4Q2D6C3</accession>
<dbReference type="Proteomes" id="UP000290288">
    <property type="component" value="Unassembled WGS sequence"/>
</dbReference>
<sequence>MPPASLAPCNPALGPPMASFGEDTAFPPEVDLDALIPTTPATNDVQESTQICDDNWELVEEEQETLDEDADPLPAADPSPLQDISLALPSNSNSTPTTLPTHSTYHIPVALHIPHSKIMENKPDPFLSTSPTNDGTPATSLDVHPQDGIYILYMLVTWLHLQFHLPFPSLIYHLIYGSYRTANLMLSGIMPGPKEQPPDECQHFCRIYVNELIRLWKHGFTVPTQQFPAGRHVRVILICICCDKPAAHKLGGFGSHSHTFFCTRCWIKQADKMSPQSFQPNGFRARSDAEHRAAGERYANLTTNAARDDFVKQNAVRWSEFARLPYFDLVRCIVIDPMHNLLLGLVKTHFYHIWVQSKILRKTKELNALHKILVEFTMPSYLGRLPALIGEPAGGSLTADQWLVMAPVVAPIAIPKIWSEFMSSPELARTQRANAIQARLNKKKKAAQARKKKAAAKKSGSVPTPNLPNSDPSVSQPRGAGDREDGDDEVDDDLPSCLHPDDPANFMKLSQALRLLLQRQLSDHDINVAEELLRSYCTELITLYGADVIRPNHHYAMHTPGCVRDFGPMHEFWTFLFERLNKVLKSYKTNNQSGGVLETTFFREFHRSILTSRLVARAGSNDSSGVLQMASSMMFKASSDDRGTVQALAQELDEANIDDSVIYAFSPRFETRRLDSALYYRLLNYLSTVFPSENLRSWNEADPLPGSVPLVSEALFFDYVIIQGRRYHASHRAGNAKNSMVEVFVSQMGNTWIGELQDIIQIEQKPSKFVLGSFRWLQPLALDLSQSLWQTYTPLGVQLWDLNANAHPARAPSPFLPLRLIKCHVATYETVIDMHPCVATLSIQKH</sequence>
<dbReference type="EMBL" id="SDEE01000706">
    <property type="protein sequence ID" value="RXW14412.1"/>
    <property type="molecule type" value="Genomic_DNA"/>
</dbReference>
<feature type="compositionally biased region" description="Low complexity" evidence="1">
    <location>
        <begin position="72"/>
        <end position="81"/>
    </location>
</feature>
<dbReference type="PANTHER" id="PTHR46579">
    <property type="entry name" value="F5/8 TYPE C DOMAIN-CONTAINING PROTEIN-RELATED"/>
    <property type="match status" value="1"/>
</dbReference>
<organism evidence="2 3">
    <name type="scientific">Candolleomyces aberdarensis</name>
    <dbReference type="NCBI Taxonomy" id="2316362"/>
    <lineage>
        <taxon>Eukaryota</taxon>
        <taxon>Fungi</taxon>
        <taxon>Dikarya</taxon>
        <taxon>Basidiomycota</taxon>
        <taxon>Agaricomycotina</taxon>
        <taxon>Agaricomycetes</taxon>
        <taxon>Agaricomycetidae</taxon>
        <taxon>Agaricales</taxon>
        <taxon>Agaricineae</taxon>
        <taxon>Psathyrellaceae</taxon>
        <taxon>Candolleomyces</taxon>
    </lineage>
</organism>
<dbReference type="AlphaFoldDB" id="A0A4Q2D6C3"/>
<gene>
    <name evidence="2" type="ORF">EST38_g11447</name>
</gene>
<name>A0A4Q2D6C3_9AGAR</name>
<feature type="region of interest" description="Disordered" evidence="1">
    <location>
        <begin position="1"/>
        <end position="25"/>
    </location>
</feature>
<comment type="caution">
    <text evidence="2">The sequence shown here is derived from an EMBL/GenBank/DDBJ whole genome shotgun (WGS) entry which is preliminary data.</text>
</comment>
<feature type="region of interest" description="Disordered" evidence="1">
    <location>
        <begin position="61"/>
        <end position="100"/>
    </location>
</feature>
<reference evidence="2 3" key="1">
    <citation type="submission" date="2019-01" db="EMBL/GenBank/DDBJ databases">
        <title>Draft genome sequence of Psathyrella aberdarensis IHI B618.</title>
        <authorList>
            <person name="Buettner E."/>
            <person name="Kellner H."/>
        </authorList>
    </citation>
    <scope>NUCLEOTIDE SEQUENCE [LARGE SCALE GENOMIC DNA]</scope>
    <source>
        <strain evidence="2 3">IHI B618</strain>
    </source>
</reference>
<evidence type="ECO:0000313" key="3">
    <source>
        <dbReference type="Proteomes" id="UP000290288"/>
    </source>
</evidence>
<proteinExistence type="predicted"/>
<feature type="compositionally biased region" description="Acidic residues" evidence="1">
    <location>
        <begin position="61"/>
        <end position="71"/>
    </location>
</feature>
<feature type="compositionally biased region" description="Acidic residues" evidence="1">
    <location>
        <begin position="484"/>
        <end position="494"/>
    </location>
</feature>
<feature type="region of interest" description="Disordered" evidence="1">
    <location>
        <begin position="441"/>
        <end position="497"/>
    </location>
</feature>
<protein>
    <submittedName>
        <fullName evidence="2">Uncharacterized protein</fullName>
    </submittedName>
</protein>
<dbReference type="PANTHER" id="PTHR46579:SF2">
    <property type="entry name" value="C2H2-TYPE DOMAIN-CONTAINING PROTEIN"/>
    <property type="match status" value="1"/>
</dbReference>
<feature type="compositionally biased region" description="Polar residues" evidence="1">
    <location>
        <begin position="461"/>
        <end position="476"/>
    </location>
</feature>
<feature type="compositionally biased region" description="Basic residues" evidence="1">
    <location>
        <begin position="441"/>
        <end position="456"/>
    </location>
</feature>
<feature type="compositionally biased region" description="Low complexity" evidence="1">
    <location>
        <begin position="88"/>
        <end position="100"/>
    </location>
</feature>